<gene>
    <name evidence="2" type="ORF">GQE98_07750</name>
</gene>
<evidence type="ECO:0000256" key="1">
    <source>
        <dbReference type="SAM" id="Phobius"/>
    </source>
</evidence>
<protein>
    <recommendedName>
        <fullName evidence="4">Transmembrane protein (PGPGW)</fullName>
    </recommendedName>
</protein>
<evidence type="ECO:0008006" key="4">
    <source>
        <dbReference type="Google" id="ProtNLM"/>
    </source>
</evidence>
<feature type="transmembrane region" description="Helical" evidence="1">
    <location>
        <begin position="12"/>
        <end position="30"/>
    </location>
</feature>
<comment type="caution">
    <text evidence="2">The sequence shown here is derived from an EMBL/GenBank/DDBJ whole genome shotgun (WGS) entry which is preliminary data.</text>
</comment>
<keyword evidence="1" id="KW-0812">Transmembrane</keyword>
<keyword evidence="1" id="KW-1133">Transmembrane helix</keyword>
<dbReference type="AlphaFoldDB" id="A0A6L8W8G5"/>
<evidence type="ECO:0000313" key="3">
    <source>
        <dbReference type="Proteomes" id="UP000476030"/>
    </source>
</evidence>
<dbReference type="Pfam" id="PF09656">
    <property type="entry name" value="PGPGW"/>
    <property type="match status" value="1"/>
</dbReference>
<keyword evidence="3" id="KW-1185">Reference proteome</keyword>
<reference evidence="2 3" key="1">
    <citation type="submission" date="2019-12" db="EMBL/GenBank/DDBJ databases">
        <title>Snethiella sp. nov. sp. isolated from sea sand.</title>
        <authorList>
            <person name="Kim J."/>
            <person name="Jeong S.E."/>
            <person name="Jung H.S."/>
            <person name="Jeon C.O."/>
        </authorList>
    </citation>
    <scope>NUCLEOTIDE SEQUENCE [LARGE SCALE GENOMIC DNA]</scope>
    <source>
        <strain evidence="2 3">DP05</strain>
    </source>
</reference>
<dbReference type="InterPro" id="IPR019099">
    <property type="entry name" value="Uncharacterised_PGPGW_TM"/>
</dbReference>
<sequence length="87" mass="10027">MPKQPFQNPKTKIGRFILGWSLVIGGAFGFLPVLGFWMIPLGLLILSTDYAFARRWRRKLLVWIGKRQKKRNGNEHQESKTPSNSNS</sequence>
<accession>A0A6L8W8G5</accession>
<name>A0A6L8W8G5_9PROT</name>
<organism evidence="2 3">
    <name type="scientific">Sneathiella litorea</name>
    <dbReference type="NCBI Taxonomy" id="2606216"/>
    <lineage>
        <taxon>Bacteria</taxon>
        <taxon>Pseudomonadati</taxon>
        <taxon>Pseudomonadota</taxon>
        <taxon>Alphaproteobacteria</taxon>
        <taxon>Sneathiellales</taxon>
        <taxon>Sneathiellaceae</taxon>
        <taxon>Sneathiella</taxon>
    </lineage>
</organism>
<proteinExistence type="predicted"/>
<dbReference type="EMBL" id="WTUW01000002">
    <property type="protein sequence ID" value="MZR30527.1"/>
    <property type="molecule type" value="Genomic_DNA"/>
</dbReference>
<keyword evidence="1" id="KW-0472">Membrane</keyword>
<dbReference type="RefSeq" id="WP_161315104.1">
    <property type="nucleotide sequence ID" value="NZ_WTUW01000002.1"/>
</dbReference>
<dbReference type="Proteomes" id="UP000476030">
    <property type="component" value="Unassembled WGS sequence"/>
</dbReference>
<evidence type="ECO:0000313" key="2">
    <source>
        <dbReference type="EMBL" id="MZR30527.1"/>
    </source>
</evidence>